<organism evidence="2 3">
    <name type="scientific">Chitinophaga ginsengisoli</name>
    <dbReference type="NCBI Taxonomy" id="363837"/>
    <lineage>
        <taxon>Bacteria</taxon>
        <taxon>Pseudomonadati</taxon>
        <taxon>Bacteroidota</taxon>
        <taxon>Chitinophagia</taxon>
        <taxon>Chitinophagales</taxon>
        <taxon>Chitinophagaceae</taxon>
        <taxon>Chitinophaga</taxon>
    </lineage>
</organism>
<reference evidence="2 3" key="1">
    <citation type="submission" date="2018-03" db="EMBL/GenBank/DDBJ databases">
        <title>Genomic Encyclopedia of Archaeal and Bacterial Type Strains, Phase II (KMG-II): from individual species to whole genera.</title>
        <authorList>
            <person name="Goeker M."/>
        </authorList>
    </citation>
    <scope>NUCLEOTIDE SEQUENCE [LARGE SCALE GENOMIC DNA]</scope>
    <source>
        <strain evidence="2 3">DSM 18107</strain>
    </source>
</reference>
<dbReference type="OrthoDB" id="653389at2"/>
<proteinExistence type="predicted"/>
<comment type="caution">
    <text evidence="2">The sequence shown here is derived from an EMBL/GenBank/DDBJ whole genome shotgun (WGS) entry which is preliminary data.</text>
</comment>
<evidence type="ECO:0000313" key="2">
    <source>
        <dbReference type="EMBL" id="PSL28915.1"/>
    </source>
</evidence>
<keyword evidence="3" id="KW-1185">Reference proteome</keyword>
<feature type="signal peptide" evidence="1">
    <location>
        <begin position="1"/>
        <end position="21"/>
    </location>
</feature>
<dbReference type="Proteomes" id="UP000240978">
    <property type="component" value="Unassembled WGS sequence"/>
</dbReference>
<feature type="chain" id="PRO_5015129458" evidence="1">
    <location>
        <begin position="22"/>
        <end position="239"/>
    </location>
</feature>
<keyword evidence="1" id="KW-0732">Signal</keyword>
<dbReference type="EMBL" id="PYGK01000007">
    <property type="protein sequence ID" value="PSL28915.1"/>
    <property type="molecule type" value="Genomic_DNA"/>
</dbReference>
<evidence type="ECO:0000313" key="3">
    <source>
        <dbReference type="Proteomes" id="UP000240978"/>
    </source>
</evidence>
<evidence type="ECO:0000256" key="1">
    <source>
        <dbReference type="SAM" id="SignalP"/>
    </source>
</evidence>
<accession>A0A2P8G4U8</accession>
<sequence>MQFRITLMALLCLSFSLSVQAQTDSSATKNVSFKSRKTLNFTRLELVYQKETVATTGPSYSSSGYRLAGANPSLPGYQSPTYSNVKVPYIRINGGELKRLDKRANMLRPYYVKAPLANEQLTLMNQQRRRGNVQGWSLVGIGTVAAGVGLYSAATKSDNEDSGYSTSLLQGIARVLPGLAIAYAGYALHRYHTEKAKKHLEQSLEIYNKQYYKPLKTDSTLNRAGNADSTALKSLVPKN</sequence>
<gene>
    <name evidence="2" type="ORF">CLV42_10761</name>
</gene>
<protein>
    <submittedName>
        <fullName evidence="2">Uncharacterized protein</fullName>
    </submittedName>
</protein>
<name>A0A2P8G4U8_9BACT</name>
<dbReference type="RefSeq" id="WP_146154413.1">
    <property type="nucleotide sequence ID" value="NZ_PYGK01000007.1"/>
</dbReference>
<dbReference type="AlphaFoldDB" id="A0A2P8G4U8"/>